<keyword evidence="5 7" id="KW-0963">Cytoplasm</keyword>
<dbReference type="EMBL" id="AGAY01000013">
    <property type="protein sequence ID" value="EGY53434.1"/>
    <property type="molecule type" value="Genomic_DNA"/>
</dbReference>
<dbReference type="SUPFAM" id="SSF75620">
    <property type="entry name" value="Release factor"/>
    <property type="match status" value="1"/>
</dbReference>
<dbReference type="InterPro" id="IPR000352">
    <property type="entry name" value="Pep_chain_release_fac_I"/>
</dbReference>
<dbReference type="Gene3D" id="3.30.70.1660">
    <property type="match status" value="2"/>
</dbReference>
<dbReference type="FunFam" id="3.30.70.1660:FF:000002">
    <property type="entry name" value="Peptide chain release factor 1"/>
    <property type="match status" value="1"/>
</dbReference>
<dbReference type="InterPro" id="IPR045853">
    <property type="entry name" value="Pep_chain_release_fac_I_sf"/>
</dbReference>
<dbReference type="NCBIfam" id="NF001859">
    <property type="entry name" value="PRK00591.1"/>
    <property type="match status" value="1"/>
</dbReference>
<dbReference type="InterPro" id="IPR004373">
    <property type="entry name" value="RF-1"/>
</dbReference>
<dbReference type="Pfam" id="PF03462">
    <property type="entry name" value="PCRF"/>
    <property type="match status" value="1"/>
</dbReference>
<keyword evidence="11" id="KW-1185">Reference proteome</keyword>
<evidence type="ECO:0000256" key="7">
    <source>
        <dbReference type="HAMAP-Rule" id="MF_00093"/>
    </source>
</evidence>
<protein>
    <recommendedName>
        <fullName evidence="7 8">Peptide chain release factor 1</fullName>
        <shortName evidence="7">RF-1</shortName>
    </recommendedName>
</protein>
<dbReference type="GO" id="GO:0016149">
    <property type="term" value="F:translation release factor activity, codon specific"/>
    <property type="evidence" value="ECO:0007669"/>
    <property type="project" value="UniProtKB-UniRule"/>
</dbReference>
<evidence type="ECO:0000256" key="5">
    <source>
        <dbReference type="ARBA" id="ARBA00022490"/>
    </source>
</evidence>
<comment type="subcellular location">
    <subcellularLocation>
        <location evidence="2 7">Cytoplasm</location>
    </subcellularLocation>
</comment>
<evidence type="ECO:0000256" key="6">
    <source>
        <dbReference type="ARBA" id="ARBA00022917"/>
    </source>
</evidence>
<sequence>MPSGYLNTRHIMKPSLLDKLHALSERLEEVTALLGSPEATADIDHYRRLNQEHAELTPVVDTYRQYRQAQSDLAAAEELLADPEMKDFAAEEIDDAKAKIDTLDTELQKLLLPKDADDDKNIFIEIRAGTGGDEAALFAGDLLRMYTRFAERQRWQVEIVSANESDLGGYKEVIARIVGHGAYSQLKFESGGHRVQRVPATESQGRIHTSACTVAVMPEADELETIELNPADLRIDTFRASGAGGQHINKTDSAVRITHLPSGLVVECQDGRSQHANKAQAMKVLAARLNDIQKREAQAKEAAERKSLIGSGDRSERIRTYNYPQGRVTDHRINLTLHKLDFVMDGDMGEITAALIAEHQAEQLAAMGE</sequence>
<accession>G4CFH0</accession>
<dbReference type="STRING" id="1032488.HMPREF9371_0359"/>
<proteinExistence type="inferred from homology"/>
<dbReference type="SMART" id="SM00937">
    <property type="entry name" value="PCRF"/>
    <property type="match status" value="1"/>
</dbReference>
<dbReference type="HAMAP" id="MF_00093">
    <property type="entry name" value="Rel_fac_1"/>
    <property type="match status" value="1"/>
</dbReference>
<comment type="similarity">
    <text evidence="3 7">Belongs to the prokaryotic/mitochondrial release factor family.</text>
</comment>
<dbReference type="PROSITE" id="PS00745">
    <property type="entry name" value="RF_PROK_I"/>
    <property type="match status" value="1"/>
</dbReference>
<gene>
    <name evidence="7 10" type="primary">prfA</name>
    <name evidence="10" type="ORF">HMPREF9371_0359</name>
</gene>
<dbReference type="AlphaFoldDB" id="G4CFH0"/>
<evidence type="ECO:0000313" key="11">
    <source>
        <dbReference type="Proteomes" id="UP000003019"/>
    </source>
</evidence>
<name>G4CFH0_9NEIS</name>
<dbReference type="Gene3D" id="6.10.140.1950">
    <property type="match status" value="1"/>
</dbReference>
<dbReference type="Proteomes" id="UP000003019">
    <property type="component" value="Unassembled WGS sequence"/>
</dbReference>
<dbReference type="FunFam" id="3.30.70.1660:FF:000004">
    <property type="entry name" value="Peptide chain release factor 1"/>
    <property type="match status" value="1"/>
</dbReference>
<dbReference type="InterPro" id="IPR050057">
    <property type="entry name" value="Prokaryotic/Mito_RF"/>
</dbReference>
<comment type="function">
    <text evidence="1 7">Peptide chain release factor 1 directs the termination of translation in response to the peptide chain termination codons UAG and UAA.</text>
</comment>
<evidence type="ECO:0000256" key="4">
    <source>
        <dbReference type="ARBA" id="ARBA00022481"/>
    </source>
</evidence>
<dbReference type="InterPro" id="IPR005139">
    <property type="entry name" value="PCRF"/>
</dbReference>
<organism evidence="10 11">
    <name type="scientific">Neisseria shayeganii 871</name>
    <dbReference type="NCBI Taxonomy" id="1032488"/>
    <lineage>
        <taxon>Bacteria</taxon>
        <taxon>Pseudomonadati</taxon>
        <taxon>Pseudomonadota</taxon>
        <taxon>Betaproteobacteria</taxon>
        <taxon>Neisseriales</taxon>
        <taxon>Neisseriaceae</taxon>
        <taxon>Neisseria</taxon>
    </lineage>
</organism>
<keyword evidence="4 7" id="KW-0488">Methylation</keyword>
<comment type="PTM">
    <text evidence="7">Methylated by PrmC. Methylation increases the termination efficiency of RF1.</text>
</comment>
<evidence type="ECO:0000256" key="8">
    <source>
        <dbReference type="NCBIfam" id="TIGR00019"/>
    </source>
</evidence>
<dbReference type="PANTHER" id="PTHR43804">
    <property type="entry name" value="LD18447P"/>
    <property type="match status" value="1"/>
</dbReference>
<dbReference type="Pfam" id="PF00472">
    <property type="entry name" value="RF-1"/>
    <property type="match status" value="1"/>
</dbReference>
<feature type="domain" description="Prokaryotic-type class I peptide chain release factors" evidence="9">
    <location>
        <begin position="239"/>
        <end position="255"/>
    </location>
</feature>
<dbReference type="PATRIC" id="fig|1032488.3.peg.332"/>
<evidence type="ECO:0000313" key="10">
    <source>
        <dbReference type="EMBL" id="EGY53434.1"/>
    </source>
</evidence>
<comment type="caution">
    <text evidence="10">The sequence shown here is derived from an EMBL/GenBank/DDBJ whole genome shotgun (WGS) entry which is preliminary data.</text>
</comment>
<dbReference type="PANTHER" id="PTHR43804:SF7">
    <property type="entry name" value="LD18447P"/>
    <property type="match status" value="1"/>
</dbReference>
<feature type="modified residue" description="N5-methylglutamine" evidence="7">
    <location>
        <position position="246"/>
    </location>
</feature>
<evidence type="ECO:0000256" key="1">
    <source>
        <dbReference type="ARBA" id="ARBA00002986"/>
    </source>
</evidence>
<evidence type="ECO:0000256" key="2">
    <source>
        <dbReference type="ARBA" id="ARBA00004496"/>
    </source>
</evidence>
<keyword evidence="6 7" id="KW-0648">Protein biosynthesis</keyword>
<evidence type="ECO:0000259" key="9">
    <source>
        <dbReference type="PROSITE" id="PS00745"/>
    </source>
</evidence>
<dbReference type="NCBIfam" id="TIGR00019">
    <property type="entry name" value="prfA"/>
    <property type="match status" value="1"/>
</dbReference>
<evidence type="ECO:0000256" key="3">
    <source>
        <dbReference type="ARBA" id="ARBA00010835"/>
    </source>
</evidence>
<dbReference type="GO" id="GO:0005829">
    <property type="term" value="C:cytosol"/>
    <property type="evidence" value="ECO:0007669"/>
    <property type="project" value="UniProtKB-ARBA"/>
</dbReference>
<reference evidence="10 11" key="1">
    <citation type="submission" date="2011-05" db="EMBL/GenBank/DDBJ databases">
        <authorList>
            <person name="Muzny D."/>
            <person name="Qin X."/>
            <person name="Deng J."/>
            <person name="Jiang H."/>
            <person name="Liu Y."/>
            <person name="Qu J."/>
            <person name="Song X.-Z."/>
            <person name="Zhang L."/>
            <person name="Thornton R."/>
            <person name="Coyle M."/>
            <person name="Francisco L."/>
            <person name="Jackson L."/>
            <person name="Javaid M."/>
            <person name="Korchina V."/>
            <person name="Kovar C."/>
            <person name="Mata R."/>
            <person name="Mathew T."/>
            <person name="Ngo R."/>
            <person name="Nguyen L."/>
            <person name="Nguyen N."/>
            <person name="Okwuonu G."/>
            <person name="Ongeri F."/>
            <person name="Pham C."/>
            <person name="Simmons D."/>
            <person name="Wilczek-Boney K."/>
            <person name="Hale W."/>
            <person name="Jakkamsetti A."/>
            <person name="Pham P."/>
            <person name="Ruth R."/>
            <person name="San Lucas F."/>
            <person name="Warren J."/>
            <person name="Zhang J."/>
            <person name="Zhao Z."/>
            <person name="Zhou C."/>
            <person name="Zhu D."/>
            <person name="Lee S."/>
            <person name="Bess C."/>
            <person name="Blankenburg K."/>
            <person name="Forbes L."/>
            <person name="Fu Q."/>
            <person name="Gubbala S."/>
            <person name="Hirani K."/>
            <person name="Jayaseelan J.C."/>
            <person name="Lara F."/>
            <person name="Munidasa M."/>
            <person name="Palculict T."/>
            <person name="Patil S."/>
            <person name="Pu L.-L."/>
            <person name="Saada N."/>
            <person name="Tang L."/>
            <person name="Weissenberger G."/>
            <person name="Zhu Y."/>
            <person name="Hemphill L."/>
            <person name="Shang Y."/>
            <person name="Youmans B."/>
            <person name="Ayvaz T."/>
            <person name="Ross M."/>
            <person name="Santibanez J."/>
            <person name="Aqrawi P."/>
            <person name="Gross S."/>
            <person name="Joshi V."/>
            <person name="Fowler G."/>
            <person name="Nazareth L."/>
            <person name="Reid J."/>
            <person name="Worley K."/>
            <person name="Petrosino J."/>
            <person name="Highlander S."/>
            <person name="Gibbs R."/>
        </authorList>
    </citation>
    <scope>NUCLEOTIDE SEQUENCE [LARGE SCALE GENOMIC DNA]</scope>
    <source>
        <strain evidence="10 11">871</strain>
    </source>
</reference>
<dbReference type="Gene3D" id="3.30.160.20">
    <property type="match status" value="1"/>
</dbReference>
<dbReference type="FunFam" id="3.30.160.20:FF:000004">
    <property type="entry name" value="Peptide chain release factor 1"/>
    <property type="match status" value="1"/>
</dbReference>
<dbReference type="HOGENOM" id="CLU_036856_0_1_4"/>